<accession>A0A0A0BR71</accession>
<proteinExistence type="predicted"/>
<name>A0A0A0BR71_9CELL</name>
<sequence length="84" mass="8931">MPRLLLAAVTNEVGNIVQLSPGCLLLKLQASLSLDDLLSLYTIDRAELDSDYRECECSSKCGGAPPSGVCDGYGDCAEEHHECG</sequence>
<gene>
    <name evidence="1" type="ORF">N869_05745</name>
</gene>
<organism evidence="1 2">
    <name type="scientific">Cellulomonas bogoriensis 69B4 = DSM 16987</name>
    <dbReference type="NCBI Taxonomy" id="1386082"/>
    <lineage>
        <taxon>Bacteria</taxon>
        <taxon>Bacillati</taxon>
        <taxon>Actinomycetota</taxon>
        <taxon>Actinomycetes</taxon>
        <taxon>Micrococcales</taxon>
        <taxon>Cellulomonadaceae</taxon>
        <taxon>Cellulomonas</taxon>
    </lineage>
</organism>
<keyword evidence="2" id="KW-1185">Reference proteome</keyword>
<reference evidence="1 2" key="1">
    <citation type="submission" date="2013-08" db="EMBL/GenBank/DDBJ databases">
        <title>Genome sequencing of Cellulomonas bogoriensis 69B4.</title>
        <authorList>
            <person name="Chen F."/>
            <person name="Li Y."/>
            <person name="Wang G."/>
        </authorList>
    </citation>
    <scope>NUCLEOTIDE SEQUENCE [LARGE SCALE GENOMIC DNA]</scope>
    <source>
        <strain evidence="1 2">69B4</strain>
    </source>
</reference>
<evidence type="ECO:0000313" key="1">
    <source>
        <dbReference type="EMBL" id="KGM10117.1"/>
    </source>
</evidence>
<dbReference type="Proteomes" id="UP000054314">
    <property type="component" value="Unassembled WGS sequence"/>
</dbReference>
<dbReference type="AlphaFoldDB" id="A0A0A0BR71"/>
<dbReference type="EMBL" id="AXCZ01000156">
    <property type="protein sequence ID" value="KGM10117.1"/>
    <property type="molecule type" value="Genomic_DNA"/>
</dbReference>
<protein>
    <submittedName>
        <fullName evidence="1">Uncharacterized protein</fullName>
    </submittedName>
</protein>
<evidence type="ECO:0000313" key="2">
    <source>
        <dbReference type="Proteomes" id="UP000054314"/>
    </source>
</evidence>
<comment type="caution">
    <text evidence="1">The sequence shown here is derived from an EMBL/GenBank/DDBJ whole genome shotgun (WGS) entry which is preliminary data.</text>
</comment>